<gene>
    <name evidence="1" type="ORF">H9W90_04070</name>
</gene>
<protein>
    <submittedName>
        <fullName evidence="1">DNA alkylation repair protein</fullName>
    </submittedName>
</protein>
<dbReference type="CDD" id="cd06561">
    <property type="entry name" value="AlkD_like"/>
    <property type="match status" value="1"/>
</dbReference>
<reference evidence="1 2" key="1">
    <citation type="submission" date="2020-08" db="EMBL/GenBank/DDBJ databases">
        <title>Polaribacter sp. L12M9 isolated from gut of the Korean scallop.</title>
        <authorList>
            <person name="Jeong Y.S."/>
        </authorList>
    </citation>
    <scope>NUCLEOTIDE SEQUENCE [LARGE SCALE GENOMIC DNA]</scope>
    <source>
        <strain evidence="1 2">L12M9</strain>
    </source>
</reference>
<dbReference type="KEGG" id="ppec:H9W90_04070"/>
<dbReference type="SUPFAM" id="SSF48371">
    <property type="entry name" value="ARM repeat"/>
    <property type="match status" value="1"/>
</dbReference>
<evidence type="ECO:0000313" key="1">
    <source>
        <dbReference type="EMBL" id="QNM86307.1"/>
    </source>
</evidence>
<dbReference type="Proteomes" id="UP000515808">
    <property type="component" value="Chromosome"/>
</dbReference>
<keyword evidence="2" id="KW-1185">Reference proteome</keyword>
<proteinExistence type="predicted"/>
<dbReference type="RefSeq" id="WP_187483189.1">
    <property type="nucleotide sequence ID" value="NZ_CP060695.1"/>
</dbReference>
<dbReference type="InterPro" id="IPR016024">
    <property type="entry name" value="ARM-type_fold"/>
</dbReference>
<dbReference type="PANTHER" id="PTHR34070:SF1">
    <property type="entry name" value="DNA ALKYLATION REPAIR PROTEIN"/>
    <property type="match status" value="1"/>
</dbReference>
<organism evidence="1 2">
    <name type="scientific">Polaribacter pectinis</name>
    <dbReference type="NCBI Taxonomy" id="2738844"/>
    <lineage>
        <taxon>Bacteria</taxon>
        <taxon>Pseudomonadati</taxon>
        <taxon>Bacteroidota</taxon>
        <taxon>Flavobacteriia</taxon>
        <taxon>Flavobacteriales</taxon>
        <taxon>Flavobacteriaceae</taxon>
    </lineage>
</organism>
<dbReference type="Pfam" id="PF08713">
    <property type="entry name" value="DNA_alkylation"/>
    <property type="match status" value="1"/>
</dbReference>
<dbReference type="PANTHER" id="PTHR34070">
    <property type="entry name" value="ARMADILLO-TYPE FOLD"/>
    <property type="match status" value="1"/>
</dbReference>
<dbReference type="InterPro" id="IPR014825">
    <property type="entry name" value="DNA_alkylation"/>
</dbReference>
<dbReference type="Gene3D" id="1.25.10.90">
    <property type="match status" value="1"/>
</dbReference>
<sequence length="216" mass="25518">MTAKEFKTTLDLITQEYVAKIPKREIFSLAKEFIRMPVNEVVELLKSKNEDHKLGAISVLDWKARHKKTSTDEKKEVYKAYINNHHLIDYWGLVDRAAPYVVGGYLYDKDRTPLYRLAKSKMPMERRTAIVSTYYFIRKDEIDDTFKIAKILINDKDEYVQKAVGSWIREAGKRDESRLKEFLNKYAASMPRVTLRYTIEKLDRETKDYYLGLKTL</sequence>
<evidence type="ECO:0000313" key="2">
    <source>
        <dbReference type="Proteomes" id="UP000515808"/>
    </source>
</evidence>
<dbReference type="EMBL" id="CP060695">
    <property type="protein sequence ID" value="QNM86307.1"/>
    <property type="molecule type" value="Genomic_DNA"/>
</dbReference>
<name>A0A7G9LCF8_9FLAO</name>
<accession>A0A7G9LCF8</accession>
<dbReference type="AlphaFoldDB" id="A0A7G9LCF8"/>